<accession>A0A2S1KPK9</accession>
<evidence type="ECO:0000256" key="1">
    <source>
        <dbReference type="SAM" id="MobiDB-lite"/>
    </source>
</evidence>
<feature type="compositionally biased region" description="Low complexity" evidence="1">
    <location>
        <begin position="64"/>
        <end position="86"/>
    </location>
</feature>
<dbReference type="OrthoDB" id="2149853at2"/>
<gene>
    <name evidence="2" type="ORF">B6254_0439</name>
</gene>
<evidence type="ECO:0000313" key="2">
    <source>
        <dbReference type="EMBL" id="AWF94863.1"/>
    </source>
</evidence>
<dbReference type="Proteomes" id="UP000244870">
    <property type="component" value="Chromosome"/>
</dbReference>
<evidence type="ECO:0000313" key="3">
    <source>
        <dbReference type="Proteomes" id="UP000244870"/>
    </source>
</evidence>
<dbReference type="AlphaFoldDB" id="A0A2S1KPK9"/>
<feature type="region of interest" description="Disordered" evidence="1">
    <location>
        <begin position="48"/>
        <end position="90"/>
    </location>
</feature>
<name>A0A2S1KPK9_9LACO</name>
<reference evidence="2 3" key="1">
    <citation type="submission" date="2017-04" db="EMBL/GenBank/DDBJ databases">
        <title>Weissella cibaria strain m2 complete genome.</title>
        <authorList>
            <person name="Pan Q."/>
            <person name="Tan M."/>
            <person name="Yao F."/>
            <person name="Su S."/>
        </authorList>
    </citation>
    <scope>NUCLEOTIDE SEQUENCE [LARGE SCALE GENOMIC DNA]</scope>
    <source>
        <strain evidence="2 3">M2</strain>
    </source>
</reference>
<dbReference type="RefSeq" id="WP_108729995.1">
    <property type="nucleotide sequence ID" value="NZ_CABJFA010000005.1"/>
</dbReference>
<dbReference type="EMBL" id="CP020928">
    <property type="protein sequence ID" value="AWF94863.1"/>
    <property type="molecule type" value="Genomic_DNA"/>
</dbReference>
<sequence length="222" mass="23566">MSKGFIAGVATALVVVAVGGAGAYAVVQHQSQQKALQTEQAKTRSMSAKLASAQVKQSSAKTQTSQTVASSAPVASSASSSSRQSPNDIFDNLPQKTQLALIITAAWNDGNPYMNTHYGVYMGTANKIVIYDYGEGAGGWPDHVARFVDNHDGSFTVAWPHTTTDNASANSDNTTWQDHSTITKADMLARFYATDAEKATVTSVEEELDLSTINKAFDLLPA</sequence>
<organism evidence="2 3">
    <name type="scientific">Weissella cibaria</name>
    <dbReference type="NCBI Taxonomy" id="137591"/>
    <lineage>
        <taxon>Bacteria</taxon>
        <taxon>Bacillati</taxon>
        <taxon>Bacillota</taxon>
        <taxon>Bacilli</taxon>
        <taxon>Lactobacillales</taxon>
        <taxon>Lactobacillaceae</taxon>
        <taxon>Weissella</taxon>
    </lineage>
</organism>
<feature type="compositionally biased region" description="Polar residues" evidence="1">
    <location>
        <begin position="54"/>
        <end position="63"/>
    </location>
</feature>
<proteinExistence type="predicted"/>
<protein>
    <submittedName>
        <fullName evidence="2">Uncharacterized protein</fullName>
    </submittedName>
</protein>